<evidence type="ECO:0000259" key="7">
    <source>
        <dbReference type="PROSITE" id="PS50950"/>
    </source>
</evidence>
<dbReference type="SUPFAM" id="SSF57716">
    <property type="entry name" value="Glucocorticoid receptor-like (DNA-binding domain)"/>
    <property type="match status" value="1"/>
</dbReference>
<protein>
    <submittedName>
        <fullName evidence="8">T_4 protein</fullName>
    </submittedName>
</protein>
<proteinExistence type="predicted"/>
<dbReference type="GO" id="GO:0003677">
    <property type="term" value="F:DNA binding"/>
    <property type="evidence" value="ECO:0007669"/>
    <property type="project" value="UniProtKB-UniRule"/>
</dbReference>
<reference evidence="8" key="1">
    <citation type="submission" date="2015-01" db="EMBL/GenBank/DDBJ databases">
        <title>Transcriptome Assembly of Fopius arisanus.</title>
        <authorList>
            <person name="Geib S."/>
        </authorList>
    </citation>
    <scope>NUCLEOTIDE SEQUENCE</scope>
</reference>
<feature type="region of interest" description="Disordered" evidence="6">
    <location>
        <begin position="341"/>
        <end position="361"/>
    </location>
</feature>
<organism evidence="8">
    <name type="scientific">Fopius arisanus</name>
    <dbReference type="NCBI Taxonomy" id="64838"/>
    <lineage>
        <taxon>Eukaryota</taxon>
        <taxon>Metazoa</taxon>
        <taxon>Ecdysozoa</taxon>
        <taxon>Arthropoda</taxon>
        <taxon>Hexapoda</taxon>
        <taxon>Insecta</taxon>
        <taxon>Pterygota</taxon>
        <taxon>Neoptera</taxon>
        <taxon>Endopterygota</taxon>
        <taxon>Hymenoptera</taxon>
        <taxon>Apocrita</taxon>
        <taxon>Ichneumonoidea</taxon>
        <taxon>Braconidae</taxon>
        <taxon>Opiinae</taxon>
        <taxon>Fopius</taxon>
    </lineage>
</organism>
<dbReference type="InterPro" id="IPR006612">
    <property type="entry name" value="THAP_Znf"/>
</dbReference>
<keyword evidence="3" id="KW-0862">Zinc</keyword>
<feature type="domain" description="THAP-type" evidence="7">
    <location>
        <begin position="1"/>
        <end position="93"/>
    </location>
</feature>
<dbReference type="EMBL" id="GBYB01009288">
    <property type="protein sequence ID" value="JAG79055.1"/>
    <property type="molecule type" value="Transcribed_RNA"/>
</dbReference>
<dbReference type="AlphaFoldDB" id="A0A0C9Q5G6"/>
<evidence type="ECO:0000256" key="4">
    <source>
        <dbReference type="ARBA" id="ARBA00023125"/>
    </source>
</evidence>
<accession>A0A0C9Q5G6</accession>
<dbReference type="Pfam" id="PF21788">
    <property type="entry name" value="TNP-like_GBD"/>
    <property type="match status" value="1"/>
</dbReference>
<evidence type="ECO:0000313" key="8">
    <source>
        <dbReference type="EMBL" id="JAG79055.1"/>
    </source>
</evidence>
<evidence type="ECO:0000256" key="6">
    <source>
        <dbReference type="SAM" id="MobiDB-lite"/>
    </source>
</evidence>
<evidence type="ECO:0000256" key="1">
    <source>
        <dbReference type="ARBA" id="ARBA00022723"/>
    </source>
</evidence>
<dbReference type="GO" id="GO:0008270">
    <property type="term" value="F:zinc ion binding"/>
    <property type="evidence" value="ECO:0007669"/>
    <property type="project" value="UniProtKB-KW"/>
</dbReference>
<dbReference type="PROSITE" id="PS50950">
    <property type="entry name" value="ZF_THAP"/>
    <property type="match status" value="1"/>
</dbReference>
<evidence type="ECO:0000256" key="2">
    <source>
        <dbReference type="ARBA" id="ARBA00022771"/>
    </source>
</evidence>
<name>A0A0C9Q5G6_9HYME</name>
<sequence length="819" mass="93753">MPVCAVKGCTIGYKSNPEKGHFFGTPKNLELLGKWKNATQRPDLHGKHKICHKHFLLSDILRVRILCGSDGTELGRSPLLKPRLAEGTIPSQFPWTQSPVIQFSPPVNVTLRSEDSFHRPEANNFAQKSSCDDDMDISGSSISPQIITHDNADMESLVSFENLASKVEMPSGWSAMYIRGKHDDVFVMFEPKIRQVDQICKSFVQKEIIVTKDLNLQINVLGEMIDLPALNITEKLHHMKQLEEIMIMLDKANICKGSHEPSEIIPSSYTTVKKDVSDALRHIKCPLIISNSVRCVLCHTVRKTIATRLRRFQSSTTPKRYSLPISPIRRRQVSQMKSKIREAQRKSRKFQSENERLRSELNGSREKLAKYKNKTLIDHFENGNISKNQSLVIKQIFNSAKRKNRNGKRYEEEWMVWCLLLHMRSASEYELLRDHGILPLPCSRTIRRYLSKINTHCGFDPQFFNLLKIALDEKTEQQKHGLLLLDEMKTRESITVDTKTLEYKGLIDMGEKQNSVNFSQKADYGLVIMFQPLADTYTQPIAVFASKGSVKGETLAVLIVRAIILMEQIGAKIHGVIGDSASTNRKFWTTLKADTTQDNLRNYFVHPTDENRKIFLFSDTPHLLKTIRNKLFNHGTLQMHPGKSLIRWEHIRVLHEKDMEQSGKTGKLYCKKLKKEHIELNNSSKMRVRLAAQVFSKSVASGLHLFRHNPELKDSEETEKFCLWVNDMFDALNVKEELNGVQKHDVHYNIIKKALQDLNTWQSNVDDGNIPVKLFLATPTAQGLRVSLQSTLDLIDYLTEKCGFPYVLTGRINQDSLEV</sequence>
<dbReference type="Pfam" id="PF21787">
    <property type="entry name" value="TNP-like_RNaseH_N"/>
    <property type="match status" value="1"/>
</dbReference>
<dbReference type="InterPro" id="IPR048365">
    <property type="entry name" value="TNP-like_RNaseH_N"/>
</dbReference>
<keyword evidence="1" id="KW-0479">Metal-binding</keyword>
<dbReference type="Pfam" id="PF05485">
    <property type="entry name" value="THAP"/>
    <property type="match status" value="1"/>
</dbReference>
<gene>
    <name evidence="8" type="primary">T_4</name>
    <name evidence="8" type="ORF">g.39088</name>
</gene>
<evidence type="ECO:0000256" key="3">
    <source>
        <dbReference type="ARBA" id="ARBA00022833"/>
    </source>
</evidence>
<dbReference type="InterPro" id="IPR048366">
    <property type="entry name" value="TNP-like_GBD"/>
</dbReference>
<keyword evidence="2 5" id="KW-0863">Zinc-finger</keyword>
<dbReference type="SMART" id="SM00980">
    <property type="entry name" value="THAP"/>
    <property type="match status" value="1"/>
</dbReference>
<evidence type="ECO:0000256" key="5">
    <source>
        <dbReference type="PROSITE-ProRule" id="PRU00309"/>
    </source>
</evidence>
<keyword evidence="4 5" id="KW-0238">DNA-binding</keyword>